<dbReference type="SMART" id="SM00317">
    <property type="entry name" value="SET"/>
    <property type="match status" value="1"/>
</dbReference>
<gene>
    <name evidence="3" type="ORF">EGYM00392_LOCUS41499</name>
</gene>
<dbReference type="PANTHER" id="PTHR12197">
    <property type="entry name" value="HISTONE-LYSINE N-METHYLTRANSFERASE SMYD"/>
    <property type="match status" value="1"/>
</dbReference>
<evidence type="ECO:0000259" key="2">
    <source>
        <dbReference type="PROSITE" id="PS50280"/>
    </source>
</evidence>
<feature type="compositionally biased region" description="Polar residues" evidence="1">
    <location>
        <begin position="39"/>
        <end position="50"/>
    </location>
</feature>
<dbReference type="InterPro" id="IPR046341">
    <property type="entry name" value="SET_dom_sf"/>
</dbReference>
<protein>
    <recommendedName>
        <fullName evidence="2">SET domain-containing protein</fullName>
    </recommendedName>
</protein>
<proteinExistence type="predicted"/>
<feature type="region of interest" description="Disordered" evidence="1">
    <location>
        <begin position="34"/>
        <end position="108"/>
    </location>
</feature>
<reference evidence="3" key="1">
    <citation type="submission" date="2021-01" db="EMBL/GenBank/DDBJ databases">
        <authorList>
            <person name="Corre E."/>
            <person name="Pelletier E."/>
            <person name="Niang G."/>
            <person name="Scheremetjew M."/>
            <person name="Finn R."/>
            <person name="Kale V."/>
            <person name="Holt S."/>
            <person name="Cochrane G."/>
            <person name="Meng A."/>
            <person name="Brown T."/>
            <person name="Cohen L."/>
        </authorList>
    </citation>
    <scope>NUCLEOTIDE SEQUENCE</scope>
    <source>
        <strain evidence="3">NIES-381</strain>
    </source>
</reference>
<dbReference type="InterPro" id="IPR001214">
    <property type="entry name" value="SET_dom"/>
</dbReference>
<dbReference type="CDD" id="cd20071">
    <property type="entry name" value="SET_SMYD"/>
    <property type="match status" value="1"/>
</dbReference>
<dbReference type="GO" id="GO:0005634">
    <property type="term" value="C:nucleus"/>
    <property type="evidence" value="ECO:0007669"/>
    <property type="project" value="TreeGrafter"/>
</dbReference>
<evidence type="ECO:0000256" key="1">
    <source>
        <dbReference type="SAM" id="MobiDB-lite"/>
    </source>
</evidence>
<name>A0A7S1J295_9EUGL</name>
<dbReference type="SUPFAM" id="SSF82199">
    <property type="entry name" value="SET domain"/>
    <property type="match status" value="1"/>
</dbReference>
<feature type="compositionally biased region" description="Acidic residues" evidence="1">
    <location>
        <begin position="53"/>
        <end position="70"/>
    </location>
</feature>
<feature type="domain" description="SET" evidence="2">
    <location>
        <begin position="163"/>
        <end position="357"/>
    </location>
</feature>
<dbReference type="AlphaFoldDB" id="A0A7S1J295"/>
<dbReference type="PROSITE" id="PS50280">
    <property type="entry name" value="SET"/>
    <property type="match status" value="1"/>
</dbReference>
<dbReference type="Gene3D" id="2.170.270.10">
    <property type="entry name" value="SET domain"/>
    <property type="match status" value="1"/>
</dbReference>
<dbReference type="PANTHER" id="PTHR12197:SF251">
    <property type="entry name" value="EG:BACR7C10.4 PROTEIN"/>
    <property type="match status" value="1"/>
</dbReference>
<organism evidence="3">
    <name type="scientific">Eutreptiella gymnastica</name>
    <dbReference type="NCBI Taxonomy" id="73025"/>
    <lineage>
        <taxon>Eukaryota</taxon>
        <taxon>Discoba</taxon>
        <taxon>Euglenozoa</taxon>
        <taxon>Euglenida</taxon>
        <taxon>Spirocuta</taxon>
        <taxon>Euglenophyceae</taxon>
        <taxon>Eutreptiales</taxon>
        <taxon>Eutreptiaceae</taxon>
        <taxon>Eutreptiella</taxon>
    </lineage>
</organism>
<evidence type="ECO:0000313" key="3">
    <source>
        <dbReference type="EMBL" id="CAD9030360.1"/>
    </source>
</evidence>
<dbReference type="Pfam" id="PF00856">
    <property type="entry name" value="SET"/>
    <property type="match status" value="1"/>
</dbReference>
<accession>A0A7S1J295</accession>
<dbReference type="EMBL" id="HBGA01111497">
    <property type="protein sequence ID" value="CAD9030360.1"/>
    <property type="molecule type" value="Transcribed_RNA"/>
</dbReference>
<dbReference type="InterPro" id="IPR050869">
    <property type="entry name" value="H3K4_H4K5_MeTrfase"/>
</dbReference>
<sequence length="401" mass="44174">MAAMSGNFQVADEFDCDKLLESTLKEVHRVQQEDFAAPVQSSSAQPTATVASPEDETEAQVEEVEDEEGTTEPTVGPEAEPEPEPVSNGAEEAATGSSPSPNGFSPAAMVQEPSYIDYDTSASPSNMFRRNWKGGKSEIIHYPGIMRFSAVERLFDLCVEQCASFEIGKTRNMGYGLFAGRDIQKGEMVLAEKAIMTSVELSKEGDKNAFVDSYTNFYASELGMISHLYMQGLPKSCAVTPGESQSISKYFNSLPFIQRKGLAAKDVVEAFNISRSNFFETSVAYTDPVTEQSSNALLNTCFPFGSMLNHCCAPNLHYTQKVYDIPMKGQMPFGALQLICIANQRIKKGEPLHICYGDLRLLKMPAESRQHFFKSSRGFTCQCSKCKHDIYAAANPRRPCC</sequence>